<comment type="caution">
    <text evidence="4">The sequence shown here is derived from an EMBL/GenBank/DDBJ whole genome shotgun (WGS) entry which is preliminary data.</text>
</comment>
<keyword evidence="1" id="KW-0677">Repeat</keyword>
<dbReference type="Pfam" id="PF01473">
    <property type="entry name" value="Choline_bind_1"/>
    <property type="match status" value="3"/>
</dbReference>
<dbReference type="RefSeq" id="WP_134744134.1">
    <property type="nucleotide sequence ID" value="NZ_SCFQ01000012.1"/>
</dbReference>
<dbReference type="Gene3D" id="2.10.270.20">
    <property type="match status" value="1"/>
</dbReference>
<evidence type="ECO:0000256" key="2">
    <source>
        <dbReference type="PROSITE-ProRule" id="PRU00591"/>
    </source>
</evidence>
<feature type="repeat" description="Cell wall-binding" evidence="2">
    <location>
        <begin position="78"/>
        <end position="97"/>
    </location>
</feature>
<evidence type="ECO:0000256" key="1">
    <source>
        <dbReference type="ARBA" id="ARBA00022737"/>
    </source>
</evidence>
<feature type="chain" id="PRO_5043199000" evidence="3">
    <location>
        <begin position="29"/>
        <end position="351"/>
    </location>
</feature>
<reference evidence="4 5" key="1">
    <citation type="submission" date="2019-01" db="EMBL/GenBank/DDBJ databases">
        <title>Draft Genome Sequences of Helcococcus ovis Strains Isolated from the Uterus and Vagina of Dairy Cows with Metritis.</title>
        <authorList>
            <person name="Cunha F."/>
            <person name="Jeon S.J."/>
            <person name="Kutzer P."/>
            <person name="Galvao K.N."/>
        </authorList>
    </citation>
    <scope>NUCLEOTIDE SEQUENCE [LARGE SCALE GENOMIC DNA]</scope>
    <source>
        <strain evidence="4 5">KG-37</strain>
    </source>
</reference>
<dbReference type="AlphaFoldDB" id="A0A4V3IYF7"/>
<dbReference type="Proteomes" id="UP000297454">
    <property type="component" value="Unassembled WGS sequence"/>
</dbReference>
<feature type="repeat" description="Cell wall-binding" evidence="2">
    <location>
        <begin position="99"/>
        <end position="118"/>
    </location>
</feature>
<protein>
    <submittedName>
        <fullName evidence="4">N-acetylmuramoyl-L-alanine amidase family protein</fullName>
    </submittedName>
</protein>
<dbReference type="Gene3D" id="2.10.270.10">
    <property type="entry name" value="Cholin Binding"/>
    <property type="match status" value="2"/>
</dbReference>
<sequence length="351" mass="41434">MKYFKNIKKIILLAYVLVIFLLNNTVYATESIDGKNYEWQIIDNKKYYIDNMSGSIKTGWEYIDGKWYYLDEENGAMKTGWKYVDSKWYYLDEENGAMRTGWEYVDGKWYYLDKENGAMRTGWKYINSKWYYLSKSGAMKTGWEYINSKWYYLSKSGAMKTGWEYINGKWYYLDKQSGQMRVGWLNIDDNYYFLNKNNGHLVYGNFEIDNKQYFTDKLGRAFLKNDVKVNESKTIYAKTLSITNSVEDLPAIKSSSPQKYKIDRFEWLGVIYWNRNKFTYYSERVLPGGGLDIPGRITRNGFVTDKDGYIVLASNILVKKGTIIDTPFGAQGKVYDRCEACSLDWFDVYTR</sequence>
<dbReference type="InterPro" id="IPR018337">
    <property type="entry name" value="Cell_wall/Cho-bd_repeat"/>
</dbReference>
<accession>A0A4V3IYF7</accession>
<keyword evidence="3" id="KW-0732">Signal</keyword>
<keyword evidence="5" id="KW-1185">Reference proteome</keyword>
<name>A0A4V3IYF7_9FIRM</name>
<dbReference type="Pfam" id="PF19127">
    <property type="entry name" value="Choline_bind_3"/>
    <property type="match status" value="2"/>
</dbReference>
<feature type="repeat" description="Cell wall-binding" evidence="2">
    <location>
        <begin position="57"/>
        <end position="76"/>
    </location>
</feature>
<dbReference type="PROSITE" id="PS51170">
    <property type="entry name" value="CW"/>
    <property type="match status" value="6"/>
</dbReference>
<gene>
    <name evidence="4" type="ORF">EQF91_03020</name>
</gene>
<proteinExistence type="predicted"/>
<feature type="signal peptide" evidence="3">
    <location>
        <begin position="1"/>
        <end position="28"/>
    </location>
</feature>
<dbReference type="SUPFAM" id="SSF69360">
    <property type="entry name" value="Cell wall binding repeat"/>
    <property type="match status" value="1"/>
</dbReference>
<evidence type="ECO:0000256" key="3">
    <source>
        <dbReference type="SAM" id="SignalP"/>
    </source>
</evidence>
<feature type="repeat" description="Cell wall-binding" evidence="2">
    <location>
        <begin position="140"/>
        <end position="159"/>
    </location>
</feature>
<dbReference type="EMBL" id="SCFR01000007">
    <property type="protein sequence ID" value="TFF66740.1"/>
    <property type="molecule type" value="Genomic_DNA"/>
</dbReference>
<feature type="repeat" description="Cell wall-binding" evidence="2">
    <location>
        <begin position="160"/>
        <end position="179"/>
    </location>
</feature>
<feature type="repeat" description="Cell wall-binding" evidence="2">
    <location>
        <begin position="120"/>
        <end position="139"/>
    </location>
</feature>
<organism evidence="4 5">
    <name type="scientific">Helcococcus ovis</name>
    <dbReference type="NCBI Taxonomy" id="72026"/>
    <lineage>
        <taxon>Bacteria</taxon>
        <taxon>Bacillati</taxon>
        <taxon>Bacillota</taxon>
        <taxon>Tissierellia</taxon>
        <taxon>Tissierellales</taxon>
        <taxon>Peptoniphilaceae</taxon>
        <taxon>Helcococcus</taxon>
    </lineage>
</organism>
<evidence type="ECO:0000313" key="4">
    <source>
        <dbReference type="EMBL" id="TFF66740.1"/>
    </source>
</evidence>
<evidence type="ECO:0000313" key="5">
    <source>
        <dbReference type="Proteomes" id="UP000297454"/>
    </source>
</evidence>